<dbReference type="Proteomes" id="UP000295325">
    <property type="component" value="Unassembled WGS sequence"/>
</dbReference>
<accession>A0A4V3ESD4</accession>
<protein>
    <submittedName>
        <fullName evidence="1">Uncharacterized protein</fullName>
    </submittedName>
</protein>
<sequence length="134" mass="15890">MINNKKENILITVTLNKPITIDEFEKLIDRYKIYIHRFALRAIDENGNRVTISGTIDKNGKISRNNIKIMVSETKSELKGVIDFYGEISYKYLKELQTDERIFLVDTSADNTFIENKYKKHIPSLYWYLEEYNK</sequence>
<reference evidence="1 2" key="1">
    <citation type="submission" date="2019-03" db="EMBL/GenBank/DDBJ databases">
        <title>Genomic Encyclopedia of Type Strains, Phase IV (KMG-IV): sequencing the most valuable type-strain genomes for metagenomic binning, comparative biology and taxonomic classification.</title>
        <authorList>
            <person name="Goeker M."/>
        </authorList>
    </citation>
    <scope>NUCLEOTIDE SEQUENCE [LARGE SCALE GENOMIC DNA]</scope>
    <source>
        <strain evidence="1 2">DSM 24455</strain>
    </source>
</reference>
<gene>
    <name evidence="1" type="ORF">EDD71_12548</name>
</gene>
<dbReference type="RefSeq" id="WP_166636477.1">
    <property type="nucleotide sequence ID" value="NZ_SOAZ01000025.1"/>
</dbReference>
<dbReference type="EMBL" id="SOAZ01000025">
    <property type="protein sequence ID" value="TDT50757.1"/>
    <property type="molecule type" value="Genomic_DNA"/>
</dbReference>
<organism evidence="1 2">
    <name type="scientific">Fonticella tunisiensis</name>
    <dbReference type="NCBI Taxonomy" id="1096341"/>
    <lineage>
        <taxon>Bacteria</taxon>
        <taxon>Bacillati</taxon>
        <taxon>Bacillota</taxon>
        <taxon>Clostridia</taxon>
        <taxon>Eubacteriales</taxon>
        <taxon>Clostridiaceae</taxon>
        <taxon>Fonticella</taxon>
    </lineage>
</organism>
<evidence type="ECO:0000313" key="2">
    <source>
        <dbReference type="Proteomes" id="UP000295325"/>
    </source>
</evidence>
<proteinExistence type="predicted"/>
<name>A0A4V3ESD4_9CLOT</name>
<comment type="caution">
    <text evidence="1">The sequence shown here is derived from an EMBL/GenBank/DDBJ whole genome shotgun (WGS) entry which is preliminary data.</text>
</comment>
<evidence type="ECO:0000313" key="1">
    <source>
        <dbReference type="EMBL" id="TDT50757.1"/>
    </source>
</evidence>
<keyword evidence="2" id="KW-1185">Reference proteome</keyword>
<dbReference type="AlphaFoldDB" id="A0A4V3ESD4"/>